<accession>A0A4D4JEN7</accession>
<reference evidence="7" key="1">
    <citation type="submission" date="2019-04" db="EMBL/GenBank/DDBJ databases">
        <title>Draft genome sequence of Pseudonocardiaceae bacterium SL3-2-4.</title>
        <authorList>
            <person name="Ningsih F."/>
            <person name="Yokota A."/>
            <person name="Sakai Y."/>
            <person name="Nanatani K."/>
            <person name="Yabe S."/>
            <person name="Oetari A."/>
            <person name="Sjamsuridzal W."/>
        </authorList>
    </citation>
    <scope>NUCLEOTIDE SEQUENCE [LARGE SCALE GENOMIC DNA]</scope>
    <source>
        <strain evidence="7">SL3-2-4</strain>
    </source>
</reference>
<keyword evidence="4" id="KW-0411">Iron-sulfur</keyword>
<dbReference type="PANTHER" id="PTHR11228:SF7">
    <property type="entry name" value="PQQA PEPTIDE CYCLASE"/>
    <property type="match status" value="1"/>
</dbReference>
<dbReference type="EMBL" id="BJFL01000065">
    <property type="protein sequence ID" value="GDY33892.1"/>
    <property type="molecule type" value="Genomic_DNA"/>
</dbReference>
<organism evidence="6 7">
    <name type="scientific">Gandjariella thermophila</name>
    <dbReference type="NCBI Taxonomy" id="1931992"/>
    <lineage>
        <taxon>Bacteria</taxon>
        <taxon>Bacillati</taxon>
        <taxon>Actinomycetota</taxon>
        <taxon>Actinomycetes</taxon>
        <taxon>Pseudonocardiales</taxon>
        <taxon>Pseudonocardiaceae</taxon>
        <taxon>Gandjariella</taxon>
    </lineage>
</organism>
<evidence type="ECO:0000256" key="4">
    <source>
        <dbReference type="ARBA" id="ARBA00023014"/>
    </source>
</evidence>
<dbReference type="OrthoDB" id="9782387at2"/>
<keyword evidence="3" id="KW-0408">Iron</keyword>
<dbReference type="SFLD" id="SFLDS00029">
    <property type="entry name" value="Radical_SAM"/>
    <property type="match status" value="1"/>
</dbReference>
<dbReference type="PANTHER" id="PTHR11228">
    <property type="entry name" value="RADICAL SAM DOMAIN PROTEIN"/>
    <property type="match status" value="1"/>
</dbReference>
<name>A0A4D4JEN7_9PSEU</name>
<proteinExistence type="predicted"/>
<dbReference type="Gene3D" id="3.20.20.70">
    <property type="entry name" value="Aldolase class I"/>
    <property type="match status" value="1"/>
</dbReference>
<evidence type="ECO:0000313" key="7">
    <source>
        <dbReference type="Proteomes" id="UP000298860"/>
    </source>
</evidence>
<evidence type="ECO:0000256" key="3">
    <source>
        <dbReference type="ARBA" id="ARBA00023004"/>
    </source>
</evidence>
<evidence type="ECO:0000259" key="5">
    <source>
        <dbReference type="PROSITE" id="PS51918"/>
    </source>
</evidence>
<dbReference type="Proteomes" id="UP000298860">
    <property type="component" value="Unassembled WGS sequence"/>
</dbReference>
<feature type="domain" description="Radical SAM core" evidence="5">
    <location>
        <begin position="7"/>
        <end position="221"/>
    </location>
</feature>
<dbReference type="InterPro" id="IPR050377">
    <property type="entry name" value="Radical_SAM_PqqE_MftC-like"/>
</dbReference>
<dbReference type="CDD" id="cd01335">
    <property type="entry name" value="Radical_SAM"/>
    <property type="match status" value="1"/>
</dbReference>
<dbReference type="RefSeq" id="WP_137816803.1">
    <property type="nucleotide sequence ID" value="NZ_BJFL01000065.1"/>
</dbReference>
<protein>
    <recommendedName>
        <fullName evidence="5">Radical SAM core domain-containing protein</fullName>
    </recommendedName>
</protein>
<evidence type="ECO:0000256" key="1">
    <source>
        <dbReference type="ARBA" id="ARBA00022691"/>
    </source>
</evidence>
<keyword evidence="2" id="KW-0479">Metal-binding</keyword>
<dbReference type="InterPro" id="IPR013785">
    <property type="entry name" value="Aldolase_TIM"/>
</dbReference>
<dbReference type="AlphaFoldDB" id="A0A4D4JEN7"/>
<sequence>MSIKQLTGIRSIRTLYLQLLYRCNYNCLHCFHGENLKRRDRITATQAFEIMSHFVSEYATSRVVLLGGEPFLHDAIVPITAGAHDRGLYTEICTNGHQVVRRKLTYMVDTLDRLRVSLDGLREAHDDIRKAGSYDDAVKTIKHAIDLGLKVGVTLTVTSRNVEDLPQLVEEIADLGVGELKLHQLRPVGNAEGRTDLLVEDKSTIQASLERCSSRLELVLDDDLIDLLDGLPAHCDQDADPEESLARIEMSPDGALTMSCKAVGRNAHAFVWDLAEGGIEYVPSENSEIALAIPDVRYVTLTRS</sequence>
<dbReference type="Pfam" id="PF04055">
    <property type="entry name" value="Radical_SAM"/>
    <property type="match status" value="1"/>
</dbReference>
<dbReference type="GO" id="GO:0003824">
    <property type="term" value="F:catalytic activity"/>
    <property type="evidence" value="ECO:0007669"/>
    <property type="project" value="InterPro"/>
</dbReference>
<dbReference type="GO" id="GO:0046872">
    <property type="term" value="F:metal ion binding"/>
    <property type="evidence" value="ECO:0007669"/>
    <property type="project" value="UniProtKB-KW"/>
</dbReference>
<evidence type="ECO:0000256" key="2">
    <source>
        <dbReference type="ARBA" id="ARBA00022723"/>
    </source>
</evidence>
<dbReference type="InterPro" id="IPR007197">
    <property type="entry name" value="rSAM"/>
</dbReference>
<dbReference type="SFLD" id="SFLDG01067">
    <property type="entry name" value="SPASM/twitch_domain_containing"/>
    <property type="match status" value="1"/>
</dbReference>
<dbReference type="GO" id="GO:0051536">
    <property type="term" value="F:iron-sulfur cluster binding"/>
    <property type="evidence" value="ECO:0007669"/>
    <property type="project" value="UniProtKB-KW"/>
</dbReference>
<dbReference type="PROSITE" id="PS51918">
    <property type="entry name" value="RADICAL_SAM"/>
    <property type="match status" value="1"/>
</dbReference>
<dbReference type="InterPro" id="IPR006638">
    <property type="entry name" value="Elp3/MiaA/NifB-like_rSAM"/>
</dbReference>
<comment type="caution">
    <text evidence="6">The sequence shown here is derived from an EMBL/GenBank/DDBJ whole genome shotgun (WGS) entry which is preliminary data.</text>
</comment>
<evidence type="ECO:0000313" key="6">
    <source>
        <dbReference type="EMBL" id="GDY33892.1"/>
    </source>
</evidence>
<gene>
    <name evidence="6" type="ORF">GTS_55250</name>
</gene>
<dbReference type="InterPro" id="IPR058240">
    <property type="entry name" value="rSAM_sf"/>
</dbReference>
<keyword evidence="7" id="KW-1185">Reference proteome</keyword>
<keyword evidence="1" id="KW-0949">S-adenosyl-L-methionine</keyword>
<dbReference type="SUPFAM" id="SSF102114">
    <property type="entry name" value="Radical SAM enzymes"/>
    <property type="match status" value="1"/>
</dbReference>
<dbReference type="SMART" id="SM00729">
    <property type="entry name" value="Elp3"/>
    <property type="match status" value="1"/>
</dbReference>